<dbReference type="WBParaSite" id="Csp11.Scaffold629.g10723.t1">
    <property type="protein sequence ID" value="Csp11.Scaffold629.g10723.t1"/>
    <property type="gene ID" value="Csp11.Scaffold629.g10723"/>
</dbReference>
<name>A0A1I7TQC7_9PELO</name>
<dbReference type="AlphaFoldDB" id="A0A1I7TQC7"/>
<protein>
    <submittedName>
        <fullName evidence="3">Uncharacterized protein</fullName>
    </submittedName>
</protein>
<feature type="region of interest" description="Disordered" evidence="1">
    <location>
        <begin position="49"/>
        <end position="71"/>
    </location>
</feature>
<evidence type="ECO:0000256" key="1">
    <source>
        <dbReference type="SAM" id="MobiDB-lite"/>
    </source>
</evidence>
<dbReference type="Proteomes" id="UP000095282">
    <property type="component" value="Unplaced"/>
</dbReference>
<accession>A0A1I7TQC7</accession>
<organism evidence="2 3">
    <name type="scientific">Caenorhabditis tropicalis</name>
    <dbReference type="NCBI Taxonomy" id="1561998"/>
    <lineage>
        <taxon>Eukaryota</taxon>
        <taxon>Metazoa</taxon>
        <taxon>Ecdysozoa</taxon>
        <taxon>Nematoda</taxon>
        <taxon>Chromadorea</taxon>
        <taxon>Rhabditida</taxon>
        <taxon>Rhabditina</taxon>
        <taxon>Rhabditomorpha</taxon>
        <taxon>Rhabditoidea</taxon>
        <taxon>Rhabditidae</taxon>
        <taxon>Peloderinae</taxon>
        <taxon>Caenorhabditis</taxon>
    </lineage>
</organism>
<evidence type="ECO:0000313" key="3">
    <source>
        <dbReference type="WBParaSite" id="Csp11.Scaffold629.g10723.t1"/>
    </source>
</evidence>
<evidence type="ECO:0000313" key="2">
    <source>
        <dbReference type="Proteomes" id="UP000095282"/>
    </source>
</evidence>
<keyword evidence="2" id="KW-1185">Reference proteome</keyword>
<proteinExistence type="predicted"/>
<sequence>MNDSHDTKYLETKNNFTPQCCLLAALVGRCGDKRNSPSRMIRYQTIDVKKKSEKETSVSERAETPDARILL</sequence>
<reference evidence="3" key="1">
    <citation type="submission" date="2016-11" db="UniProtKB">
        <authorList>
            <consortium name="WormBaseParasite"/>
        </authorList>
    </citation>
    <scope>IDENTIFICATION</scope>
</reference>